<accession>A0A9W6CMD8</accession>
<evidence type="ECO:0000313" key="3">
    <source>
        <dbReference type="EMBL" id="MDR6334013.1"/>
    </source>
</evidence>
<feature type="chain" id="PRO_5040944317" evidence="1">
    <location>
        <begin position="29"/>
        <end position="223"/>
    </location>
</feature>
<dbReference type="InterPro" id="IPR028978">
    <property type="entry name" value="Chorismate_lyase_/UTRA_dom_sf"/>
</dbReference>
<organism evidence="2 4">
    <name type="scientific">Xanthobacter flavus</name>
    <dbReference type="NCBI Taxonomy" id="281"/>
    <lineage>
        <taxon>Bacteria</taxon>
        <taxon>Pseudomonadati</taxon>
        <taxon>Pseudomonadota</taxon>
        <taxon>Alphaproteobacteria</taxon>
        <taxon>Hyphomicrobiales</taxon>
        <taxon>Xanthobacteraceae</taxon>
        <taxon>Xanthobacter</taxon>
    </lineage>
</organism>
<dbReference type="SUPFAM" id="SSF64288">
    <property type="entry name" value="Chorismate lyase-like"/>
    <property type="match status" value="1"/>
</dbReference>
<dbReference type="Proteomes" id="UP001245370">
    <property type="component" value="Unassembled WGS sequence"/>
</dbReference>
<gene>
    <name evidence="3" type="ORF">GGQ86_002489</name>
    <name evidence="2" type="ORF">XFLAVUS301_24050</name>
</gene>
<reference evidence="3 5" key="2">
    <citation type="submission" date="2023-07" db="EMBL/GenBank/DDBJ databases">
        <title>Genomic Encyclopedia of Type Strains, Phase IV (KMG-IV): sequencing the most valuable type-strain genomes for metagenomic binning, comparative biology and taxonomic classification.</title>
        <authorList>
            <person name="Goeker M."/>
        </authorList>
    </citation>
    <scope>NUCLEOTIDE SEQUENCE [LARGE SCALE GENOMIC DNA]</scope>
    <source>
        <strain evidence="3 5">DSM 338</strain>
    </source>
</reference>
<keyword evidence="1" id="KW-0732">Signal</keyword>
<protein>
    <submittedName>
        <fullName evidence="2">Uncharacterized protein</fullName>
    </submittedName>
</protein>
<evidence type="ECO:0000256" key="1">
    <source>
        <dbReference type="SAM" id="SignalP"/>
    </source>
</evidence>
<dbReference type="Proteomes" id="UP001144397">
    <property type="component" value="Unassembled WGS sequence"/>
</dbReference>
<dbReference type="GeneID" id="95763191"/>
<dbReference type="AlphaFoldDB" id="A0A9W6CMD8"/>
<comment type="caution">
    <text evidence="2">The sequence shown here is derived from an EMBL/GenBank/DDBJ whole genome shotgun (WGS) entry which is preliminary data.</text>
</comment>
<sequence>MFPPGFPSGLPFLVPLMLAACLMVPAHALEAHWPDTASARQQAQELVEALNADLLSHPSATATLERWCATRGISDPSKVVAERVYEREGAAPPEVRALLGAGPDTPVRHRRVRLVCGPTVLSEADNFYLPEKLTPDMNQVLDTTDTPFGKVVRPLDFRRKTLDSTVLWMPADETGFKPTPGAALPLPAFVLSHRAVLTLPDGTPFSALIERYTAGILGPPPSR</sequence>
<evidence type="ECO:0000313" key="4">
    <source>
        <dbReference type="Proteomes" id="UP001144397"/>
    </source>
</evidence>
<feature type="signal peptide" evidence="1">
    <location>
        <begin position="1"/>
        <end position="28"/>
    </location>
</feature>
<name>A0A9W6CMD8_XANFL</name>
<dbReference type="EMBL" id="JAVDPY010000004">
    <property type="protein sequence ID" value="MDR6334013.1"/>
    <property type="molecule type" value="Genomic_DNA"/>
</dbReference>
<dbReference type="RefSeq" id="WP_281807630.1">
    <property type="nucleotide sequence ID" value="NZ_BSDO01000003.1"/>
</dbReference>
<dbReference type="EMBL" id="BSDO01000003">
    <property type="protein sequence ID" value="GLI22731.1"/>
    <property type="molecule type" value="Genomic_DNA"/>
</dbReference>
<evidence type="ECO:0000313" key="5">
    <source>
        <dbReference type="Proteomes" id="UP001245370"/>
    </source>
</evidence>
<evidence type="ECO:0000313" key="2">
    <source>
        <dbReference type="EMBL" id="GLI22731.1"/>
    </source>
</evidence>
<keyword evidence="5" id="KW-1185">Reference proteome</keyword>
<reference evidence="2" key="1">
    <citation type="submission" date="2022-12" db="EMBL/GenBank/DDBJ databases">
        <title>Reference genome sequencing for broad-spectrum identification of bacterial and archaeal isolates by mass spectrometry.</title>
        <authorList>
            <person name="Sekiguchi Y."/>
            <person name="Tourlousse D.M."/>
        </authorList>
    </citation>
    <scope>NUCLEOTIDE SEQUENCE</scope>
    <source>
        <strain evidence="2">301</strain>
    </source>
</reference>
<proteinExistence type="predicted"/>
<dbReference type="Gene3D" id="3.40.1410.10">
    <property type="entry name" value="Chorismate lyase-like"/>
    <property type="match status" value="1"/>
</dbReference>